<comment type="caution">
    <text evidence="1">The sequence shown here is derived from an EMBL/GenBank/DDBJ whole genome shotgun (WGS) entry which is preliminary data.</text>
</comment>
<gene>
    <name evidence="1" type="ORF">PR048_020941</name>
</gene>
<evidence type="ECO:0000313" key="2">
    <source>
        <dbReference type="Proteomes" id="UP001159363"/>
    </source>
</evidence>
<sequence>MMRRANYTGDEVPFVWPLSYGNVWPWSVVYGLDPHASIPTRVFTCRVTTASLCVRCLHISTQCSTILLSMVDSALSEYLLNIYFYAHCIFFHRMVPKKVASHSTLTSERIWLQTLARTPQPPAALKGSASHIPLLFDGVVFYLSSAYIPPLTKNVKGAAVAERLACSHLTNANQVQSPAGSLPDIRKWESCRTMAPVGRSSQRSPISPALSFRRFFIFTSLTLISSQDLVVKSNPNLFTHSDKYSSAHLESVEATYRHDEYSPSSCWGTGKALDAACSGAGCRANICFLKRRTMVRISEQHNQVLVDREDIEAAHCDAMAIQVGCSDAGWWNNNVSP</sequence>
<dbReference type="Proteomes" id="UP001159363">
    <property type="component" value="Chromosome 7"/>
</dbReference>
<proteinExistence type="predicted"/>
<organism evidence="1 2">
    <name type="scientific">Dryococelus australis</name>
    <dbReference type="NCBI Taxonomy" id="614101"/>
    <lineage>
        <taxon>Eukaryota</taxon>
        <taxon>Metazoa</taxon>
        <taxon>Ecdysozoa</taxon>
        <taxon>Arthropoda</taxon>
        <taxon>Hexapoda</taxon>
        <taxon>Insecta</taxon>
        <taxon>Pterygota</taxon>
        <taxon>Neoptera</taxon>
        <taxon>Polyneoptera</taxon>
        <taxon>Phasmatodea</taxon>
        <taxon>Verophasmatodea</taxon>
        <taxon>Anareolatae</taxon>
        <taxon>Phasmatidae</taxon>
        <taxon>Eurycanthinae</taxon>
        <taxon>Dryococelus</taxon>
    </lineage>
</organism>
<dbReference type="EMBL" id="JARBHB010000008">
    <property type="protein sequence ID" value="KAJ8876496.1"/>
    <property type="molecule type" value="Genomic_DNA"/>
</dbReference>
<keyword evidence="2" id="KW-1185">Reference proteome</keyword>
<name>A0ABQ9GWU1_9NEOP</name>
<evidence type="ECO:0000313" key="1">
    <source>
        <dbReference type="EMBL" id="KAJ8876496.1"/>
    </source>
</evidence>
<accession>A0ABQ9GWU1</accession>
<reference evidence="1 2" key="1">
    <citation type="submission" date="2023-02" db="EMBL/GenBank/DDBJ databases">
        <title>LHISI_Scaffold_Assembly.</title>
        <authorList>
            <person name="Stuart O.P."/>
            <person name="Cleave R."/>
            <person name="Magrath M.J.L."/>
            <person name="Mikheyev A.S."/>
        </authorList>
    </citation>
    <scope>NUCLEOTIDE SEQUENCE [LARGE SCALE GENOMIC DNA]</scope>
    <source>
        <strain evidence="1">Daus_M_001</strain>
        <tissue evidence="1">Leg muscle</tissue>
    </source>
</reference>
<protein>
    <submittedName>
        <fullName evidence="1">Uncharacterized protein</fullName>
    </submittedName>
</protein>